<organism evidence="2 3">
    <name type="scientific">Wolfiporia cocos (strain MD-104)</name>
    <name type="common">Brown rot fungus</name>
    <dbReference type="NCBI Taxonomy" id="742152"/>
    <lineage>
        <taxon>Eukaryota</taxon>
        <taxon>Fungi</taxon>
        <taxon>Dikarya</taxon>
        <taxon>Basidiomycota</taxon>
        <taxon>Agaricomycotina</taxon>
        <taxon>Agaricomycetes</taxon>
        <taxon>Polyporales</taxon>
        <taxon>Phaeolaceae</taxon>
        <taxon>Wolfiporia</taxon>
    </lineage>
</organism>
<keyword evidence="3" id="KW-1185">Reference proteome</keyword>
<feature type="compositionally biased region" description="Basic and acidic residues" evidence="1">
    <location>
        <begin position="69"/>
        <end position="80"/>
    </location>
</feature>
<proteinExistence type="predicted"/>
<dbReference type="EMBL" id="KB468157">
    <property type="protein sequence ID" value="PCH44350.1"/>
    <property type="molecule type" value="Genomic_DNA"/>
</dbReference>
<evidence type="ECO:0000313" key="2">
    <source>
        <dbReference type="EMBL" id="PCH44350.1"/>
    </source>
</evidence>
<evidence type="ECO:0000256" key="1">
    <source>
        <dbReference type="SAM" id="MobiDB-lite"/>
    </source>
</evidence>
<dbReference type="Proteomes" id="UP000218811">
    <property type="component" value="Unassembled WGS sequence"/>
</dbReference>
<name>A0A2H3JQB7_WOLCO</name>
<protein>
    <submittedName>
        <fullName evidence="2">Uncharacterized protein</fullName>
    </submittedName>
</protein>
<accession>A0A2H3JQB7</accession>
<feature type="compositionally biased region" description="Polar residues" evidence="1">
    <location>
        <begin position="8"/>
        <end position="18"/>
    </location>
</feature>
<dbReference type="AlphaFoldDB" id="A0A2H3JQB7"/>
<feature type="region of interest" description="Disordered" evidence="1">
    <location>
        <begin position="1"/>
        <end position="157"/>
    </location>
</feature>
<evidence type="ECO:0000313" key="3">
    <source>
        <dbReference type="Proteomes" id="UP000218811"/>
    </source>
</evidence>
<feature type="compositionally biased region" description="Pro residues" evidence="1">
    <location>
        <begin position="111"/>
        <end position="125"/>
    </location>
</feature>
<sequence>MERRLPKPSTTAYQQWTPTPARRHSDGTSPGSDVSPITVHYGHDIAPTSCRPQSTATPAFPHRTPPPARCHDGGMPLERRLHNRPTGVPTWTPPPPSRCPRLARMERRLPKPPTTVIPHRTPPPVRCHVGGVPPEQRLLNKRPLRRTNMDATSGALP</sequence>
<gene>
    <name evidence="2" type="ORF">WOLCODRAFT_154382</name>
</gene>
<reference evidence="2 3" key="1">
    <citation type="journal article" date="2012" name="Science">
        <title>The Paleozoic origin of enzymatic lignin decomposition reconstructed from 31 fungal genomes.</title>
        <authorList>
            <person name="Floudas D."/>
            <person name="Binder M."/>
            <person name="Riley R."/>
            <person name="Barry K."/>
            <person name="Blanchette R.A."/>
            <person name="Henrissat B."/>
            <person name="Martinez A.T."/>
            <person name="Otillar R."/>
            <person name="Spatafora J.W."/>
            <person name="Yadav J.S."/>
            <person name="Aerts A."/>
            <person name="Benoit I."/>
            <person name="Boyd A."/>
            <person name="Carlson A."/>
            <person name="Copeland A."/>
            <person name="Coutinho P.M."/>
            <person name="de Vries R.P."/>
            <person name="Ferreira P."/>
            <person name="Findley K."/>
            <person name="Foster B."/>
            <person name="Gaskell J."/>
            <person name="Glotzer D."/>
            <person name="Gorecki P."/>
            <person name="Heitman J."/>
            <person name="Hesse C."/>
            <person name="Hori C."/>
            <person name="Igarashi K."/>
            <person name="Jurgens J.A."/>
            <person name="Kallen N."/>
            <person name="Kersten P."/>
            <person name="Kohler A."/>
            <person name="Kuees U."/>
            <person name="Kumar T.K.A."/>
            <person name="Kuo A."/>
            <person name="LaButti K."/>
            <person name="Larrondo L.F."/>
            <person name="Lindquist E."/>
            <person name="Ling A."/>
            <person name="Lombard V."/>
            <person name="Lucas S."/>
            <person name="Lundell T."/>
            <person name="Martin R."/>
            <person name="McLaughlin D.J."/>
            <person name="Morgenstern I."/>
            <person name="Morin E."/>
            <person name="Murat C."/>
            <person name="Nagy L.G."/>
            <person name="Nolan M."/>
            <person name="Ohm R.A."/>
            <person name="Patyshakuliyeva A."/>
            <person name="Rokas A."/>
            <person name="Ruiz-Duenas F.J."/>
            <person name="Sabat G."/>
            <person name="Salamov A."/>
            <person name="Samejima M."/>
            <person name="Schmutz J."/>
            <person name="Slot J.C."/>
            <person name="St John F."/>
            <person name="Stenlid J."/>
            <person name="Sun H."/>
            <person name="Sun S."/>
            <person name="Syed K."/>
            <person name="Tsang A."/>
            <person name="Wiebenga A."/>
            <person name="Young D."/>
            <person name="Pisabarro A."/>
            <person name="Eastwood D.C."/>
            <person name="Martin F."/>
            <person name="Cullen D."/>
            <person name="Grigoriev I.V."/>
            <person name="Hibbett D.S."/>
        </authorList>
    </citation>
    <scope>NUCLEOTIDE SEQUENCE [LARGE SCALE GENOMIC DNA]</scope>
    <source>
        <strain evidence="2 3">MD-104</strain>
    </source>
</reference>